<proteinExistence type="predicted"/>
<name>F7VH28_9PROT</name>
<protein>
    <submittedName>
        <fullName evidence="1">Transposase</fullName>
    </submittedName>
</protein>
<dbReference type="InterPro" id="IPR009057">
    <property type="entry name" value="Homeodomain-like_sf"/>
</dbReference>
<dbReference type="SUPFAM" id="SSF46689">
    <property type="entry name" value="Homeodomain-like"/>
    <property type="match status" value="1"/>
</dbReference>
<organism evidence="1 2">
    <name type="scientific">Acetobacter tropicalis NBRC 101654</name>
    <dbReference type="NCBI Taxonomy" id="749388"/>
    <lineage>
        <taxon>Bacteria</taxon>
        <taxon>Pseudomonadati</taxon>
        <taxon>Pseudomonadota</taxon>
        <taxon>Alphaproteobacteria</taxon>
        <taxon>Acetobacterales</taxon>
        <taxon>Acetobacteraceae</taxon>
        <taxon>Acetobacter</taxon>
    </lineage>
</organism>
<evidence type="ECO:0000313" key="1">
    <source>
        <dbReference type="EMBL" id="GAA09673.1"/>
    </source>
</evidence>
<dbReference type="AlphaFoldDB" id="F7VH28"/>
<gene>
    <name evidence="1" type="ORF">ATPR_2677</name>
</gene>
<evidence type="ECO:0000313" key="2">
    <source>
        <dbReference type="Proteomes" id="UP000004319"/>
    </source>
</evidence>
<dbReference type="EMBL" id="BABS01000110">
    <property type="protein sequence ID" value="GAA09673.1"/>
    <property type="molecule type" value="Genomic_DNA"/>
</dbReference>
<accession>F7VH28</accession>
<comment type="caution">
    <text evidence="1">The sequence shown here is derived from an EMBL/GenBank/DDBJ whole genome shotgun (WGS) entry which is preliminary data.</text>
</comment>
<reference evidence="1 2" key="1">
    <citation type="journal article" date="2011" name="Biochem. Biophys. Res. Commun.">
        <title>Increased number of Arginine-based salt bridges contributes to the thermotolerance of thermotolerant acetic acid bacteria, Acetobacter tropicalis SKU1100.</title>
        <authorList>
            <person name="Matsutani M."/>
            <person name="Hirakawa H."/>
            <person name="Nishikura M."/>
            <person name="Soemphol W."/>
            <person name="Ali I.A.I."/>
            <person name="Yakushi T."/>
            <person name="Matsushita K."/>
        </authorList>
    </citation>
    <scope>NUCLEOTIDE SEQUENCE [LARGE SCALE GENOMIC DNA]</scope>
    <source>
        <strain evidence="1 2">NBRC 101654</strain>
    </source>
</reference>
<dbReference type="Proteomes" id="UP000004319">
    <property type="component" value="Unassembled WGS sequence"/>
</dbReference>
<sequence>MSRRQAAERFGVSQASAIRWCSLSAATGSPAAKPRGGDRLSHRIEAQAGRIHALIAEKDDLTLAEIRARLADDGHHFAIGTLWRFFARHRITWKKRPLTRRSRTGRTS</sequence>